<dbReference type="PANTHER" id="PTHR43500">
    <property type="entry name" value="CYSTATHIONINE BETA-LYASE-RELATED"/>
    <property type="match status" value="1"/>
</dbReference>
<evidence type="ECO:0000256" key="4">
    <source>
        <dbReference type="ARBA" id="ARBA00023239"/>
    </source>
</evidence>
<keyword evidence="4 10" id="KW-0456">Lyase</keyword>
<dbReference type="AlphaFoldDB" id="A0A0G4Q8H6"/>
<dbReference type="NCBIfam" id="NF005990">
    <property type="entry name" value="PRK08114.1"/>
    <property type="match status" value="1"/>
</dbReference>
<dbReference type="InterPro" id="IPR015421">
    <property type="entry name" value="PyrdxlP-dep_Trfase_major"/>
</dbReference>
<keyword evidence="3 8" id="KW-0663">Pyridoxal phosphate</keyword>
<dbReference type="SUPFAM" id="SSF53383">
    <property type="entry name" value="PLP-dependent transferases"/>
    <property type="match status" value="1"/>
</dbReference>
<dbReference type="Gene3D" id="3.40.640.10">
    <property type="entry name" value="Type I PLP-dependent aspartate aminotransferase-like (Major domain)"/>
    <property type="match status" value="1"/>
</dbReference>
<evidence type="ECO:0000256" key="5">
    <source>
        <dbReference type="ARBA" id="ARBA00046315"/>
    </source>
</evidence>
<sequence>MTLKQQETSLLLSGRAKKYSQGAVNPIIQRTSSVIFDSVAQKRDATKKRAEGALFYGRRGTTTHFALQEALTELEQGAGCALFPSGAAAITQSILAFIEQGDHILVTGSAYDPTQNFCDQILRKFSVTTTYFDPLVGNAISQLLRPETKIVFLESPGSITMEIQDLQGIVNSVRQYNPEIIIMIDNTWASGILLKPLMLGVDISIQSATKYIIGHSDGMLGFAVANERCWAQLRENAYLLGQCVDPDTAYMTARGLRTLPVRMKQHEQSALEVARWLKQHPLVDSVYHPALSSCLGHEYFQRDFLGSNGLFSFSLKKILTAEEFALFLDNFSLFKMAFSWGGFESLILGYQPNDIKAMRQYETHPEFTGTLFRVHIGLENVDDLIADLESAFLRIS</sequence>
<evidence type="ECO:0000256" key="3">
    <source>
        <dbReference type="ARBA" id="ARBA00022898"/>
    </source>
</evidence>
<dbReference type="PROSITE" id="PS00868">
    <property type="entry name" value="CYS_MET_METAB_PP"/>
    <property type="match status" value="1"/>
</dbReference>
<evidence type="ECO:0000256" key="7">
    <source>
        <dbReference type="ARBA" id="ARBA00047625"/>
    </source>
</evidence>
<name>A0A0G4Q8H6_9GAMM</name>
<dbReference type="CDD" id="cd00614">
    <property type="entry name" value="CGS_like"/>
    <property type="match status" value="1"/>
</dbReference>
<dbReference type="FunFam" id="3.40.640.10:FF:000062">
    <property type="entry name" value="Cystathionine beta-lyase"/>
    <property type="match status" value="1"/>
</dbReference>
<dbReference type="InterPro" id="IPR000277">
    <property type="entry name" value="Cys/Met-Metab_PyrdxlP-dep_enz"/>
</dbReference>
<dbReference type="Gene3D" id="3.90.1150.10">
    <property type="entry name" value="Aspartate Aminotransferase, domain 1"/>
    <property type="match status" value="1"/>
</dbReference>
<dbReference type="GO" id="GO:0047804">
    <property type="term" value="F:cysteine-S-conjugate beta-lyase activity"/>
    <property type="evidence" value="ECO:0007669"/>
    <property type="project" value="UniProtKB-EC"/>
</dbReference>
<evidence type="ECO:0000313" key="10">
    <source>
        <dbReference type="EMBL" id="CRL61926.1"/>
    </source>
</evidence>
<comment type="catalytic activity">
    <reaction evidence="6">
        <text>L,L-cystathionine + H2O = L-homocysteine + pyruvate + NH4(+)</text>
        <dbReference type="Rhea" id="RHEA:13965"/>
        <dbReference type="ChEBI" id="CHEBI:15361"/>
        <dbReference type="ChEBI" id="CHEBI:15377"/>
        <dbReference type="ChEBI" id="CHEBI:28938"/>
        <dbReference type="ChEBI" id="CHEBI:58161"/>
        <dbReference type="ChEBI" id="CHEBI:58199"/>
    </reaction>
</comment>
<evidence type="ECO:0000256" key="2">
    <source>
        <dbReference type="ARBA" id="ARBA00009077"/>
    </source>
</evidence>
<reference evidence="11" key="1">
    <citation type="submission" date="2015-06" db="EMBL/GenBank/DDBJ databases">
        <authorList>
            <person name="Urmite Genomes"/>
        </authorList>
    </citation>
    <scope>NUCLEOTIDE SEQUENCE [LARGE SCALE GENOMIC DNA]</scope>
    <source>
        <strain evidence="11">CSUR P1867</strain>
    </source>
</reference>
<dbReference type="EMBL" id="CVRY01000003">
    <property type="protein sequence ID" value="CRL61926.1"/>
    <property type="molecule type" value="Genomic_DNA"/>
</dbReference>
<comment type="pathway">
    <text evidence="5">Amino-acid biosynthesis; L-methionine biosynthesis via de novo pathway; L-homocysteine from L-cystathionine: step 1/1.</text>
</comment>
<dbReference type="InterPro" id="IPR054542">
    <property type="entry name" value="Cys_met_metab_PP"/>
</dbReference>
<dbReference type="GO" id="GO:0019346">
    <property type="term" value="P:transsulfuration"/>
    <property type="evidence" value="ECO:0007669"/>
    <property type="project" value="InterPro"/>
</dbReference>
<dbReference type="NCBIfam" id="TIGR01324">
    <property type="entry name" value="cysta_beta_ly_B"/>
    <property type="match status" value="1"/>
</dbReference>
<dbReference type="PANTHER" id="PTHR43500:SF1">
    <property type="entry name" value="CYSTATHIONINE BETA-LYASE-RELATED"/>
    <property type="match status" value="1"/>
</dbReference>
<dbReference type="GO" id="GO:0030170">
    <property type="term" value="F:pyridoxal phosphate binding"/>
    <property type="evidence" value="ECO:0007669"/>
    <property type="project" value="InterPro"/>
</dbReference>
<dbReference type="PIRSF" id="PIRSF001434">
    <property type="entry name" value="CGS"/>
    <property type="match status" value="1"/>
</dbReference>
<dbReference type="Proteomes" id="UP000183920">
    <property type="component" value="Unassembled WGS sequence"/>
</dbReference>
<dbReference type="RefSeq" id="WP_072063714.1">
    <property type="nucleotide sequence ID" value="NZ_CVRY01000003.1"/>
</dbReference>
<dbReference type="GO" id="GO:0019450">
    <property type="term" value="P:L-cysteine catabolic process to pyruvate"/>
    <property type="evidence" value="ECO:0007669"/>
    <property type="project" value="TreeGrafter"/>
</dbReference>
<comment type="similarity">
    <text evidence="2 9">Belongs to the trans-sulfuration enzymes family.</text>
</comment>
<organism evidence="10 11">
    <name type="scientific">Proteus penneri</name>
    <dbReference type="NCBI Taxonomy" id="102862"/>
    <lineage>
        <taxon>Bacteria</taxon>
        <taxon>Pseudomonadati</taxon>
        <taxon>Pseudomonadota</taxon>
        <taxon>Gammaproteobacteria</taxon>
        <taxon>Enterobacterales</taxon>
        <taxon>Morganellaceae</taxon>
        <taxon>Proteus</taxon>
    </lineage>
</organism>
<comment type="catalytic activity">
    <reaction evidence="7">
        <text>an S-substituted L-cysteine + H2O = a thiol + pyruvate + NH4(+)</text>
        <dbReference type="Rhea" id="RHEA:18121"/>
        <dbReference type="ChEBI" id="CHEBI:15361"/>
        <dbReference type="ChEBI" id="CHEBI:15377"/>
        <dbReference type="ChEBI" id="CHEBI:28938"/>
        <dbReference type="ChEBI" id="CHEBI:29256"/>
        <dbReference type="ChEBI" id="CHEBI:58717"/>
        <dbReference type="EC" id="4.4.1.13"/>
    </reaction>
</comment>
<feature type="modified residue" description="N6-(pyridoxal phosphate)lysine" evidence="8">
    <location>
        <position position="210"/>
    </location>
</feature>
<evidence type="ECO:0000313" key="11">
    <source>
        <dbReference type="Proteomes" id="UP000183920"/>
    </source>
</evidence>
<protein>
    <submittedName>
        <fullName evidence="10">Cystathionine beta-lyase MetC</fullName>
    </submittedName>
</protein>
<dbReference type="InterPro" id="IPR015424">
    <property type="entry name" value="PyrdxlP-dep_Trfase"/>
</dbReference>
<proteinExistence type="inferred from homology"/>
<evidence type="ECO:0000256" key="9">
    <source>
        <dbReference type="RuleBase" id="RU362118"/>
    </source>
</evidence>
<comment type="cofactor">
    <cofactor evidence="1 9">
        <name>pyridoxal 5'-phosphate</name>
        <dbReference type="ChEBI" id="CHEBI:597326"/>
    </cofactor>
</comment>
<evidence type="ECO:0000256" key="1">
    <source>
        <dbReference type="ARBA" id="ARBA00001933"/>
    </source>
</evidence>
<gene>
    <name evidence="10" type="primary">metC_2</name>
    <name evidence="10" type="ORF">BN1804_01713</name>
</gene>
<dbReference type="Pfam" id="PF01053">
    <property type="entry name" value="Cys_Met_Meta_PP"/>
    <property type="match status" value="1"/>
</dbReference>
<dbReference type="InterPro" id="IPR015422">
    <property type="entry name" value="PyrdxlP-dep_Trfase_small"/>
</dbReference>
<dbReference type="InterPro" id="IPR006233">
    <property type="entry name" value="Cys_b_lyase_bac"/>
</dbReference>
<evidence type="ECO:0000256" key="8">
    <source>
        <dbReference type="PIRSR" id="PIRSR001434-2"/>
    </source>
</evidence>
<evidence type="ECO:0000256" key="6">
    <source>
        <dbReference type="ARBA" id="ARBA00047517"/>
    </source>
</evidence>
<accession>A0A0G4Q8H6</accession>